<dbReference type="InterPro" id="IPR011527">
    <property type="entry name" value="ABC1_TM_dom"/>
</dbReference>
<dbReference type="Pfam" id="PF00664">
    <property type="entry name" value="ABC_membrane"/>
    <property type="match status" value="2"/>
</dbReference>
<dbReference type="InterPro" id="IPR044726">
    <property type="entry name" value="ABCC_6TM_D2"/>
</dbReference>
<feature type="transmembrane region" description="Helical" evidence="9">
    <location>
        <begin position="855"/>
        <end position="876"/>
    </location>
</feature>
<dbReference type="InterPro" id="IPR044746">
    <property type="entry name" value="ABCC_6TM_D1"/>
</dbReference>
<feature type="transmembrane region" description="Helical" evidence="9">
    <location>
        <begin position="328"/>
        <end position="354"/>
    </location>
</feature>
<dbReference type="PANTHER" id="PTHR24223:SF443">
    <property type="entry name" value="MULTIDRUG-RESISTANCE LIKE PROTEIN 1, ISOFORM I"/>
    <property type="match status" value="1"/>
</dbReference>
<evidence type="ECO:0000256" key="1">
    <source>
        <dbReference type="ARBA" id="ARBA00004128"/>
    </source>
</evidence>
<dbReference type="GO" id="GO:0140359">
    <property type="term" value="F:ABC-type transporter activity"/>
    <property type="evidence" value="ECO:0007669"/>
    <property type="project" value="InterPro"/>
</dbReference>
<dbReference type="CDD" id="cd03250">
    <property type="entry name" value="ABCC_MRP_domain1"/>
    <property type="match status" value="1"/>
</dbReference>
<accession>A0A507FSH6</accession>
<dbReference type="CDD" id="cd18580">
    <property type="entry name" value="ABC_6TM_ABCC_D2"/>
    <property type="match status" value="1"/>
</dbReference>
<feature type="domain" description="ABC transporter" evidence="10">
    <location>
        <begin position="454"/>
        <end position="684"/>
    </location>
</feature>
<dbReference type="EMBL" id="QEAP01000008">
    <property type="protein sequence ID" value="TPX78156.1"/>
    <property type="molecule type" value="Genomic_DNA"/>
</dbReference>
<dbReference type="PROSITE" id="PS50893">
    <property type="entry name" value="ABC_TRANSPORTER_2"/>
    <property type="match status" value="2"/>
</dbReference>
<organism evidence="12 13">
    <name type="scientific">Chytriomyces confervae</name>
    <dbReference type="NCBI Taxonomy" id="246404"/>
    <lineage>
        <taxon>Eukaryota</taxon>
        <taxon>Fungi</taxon>
        <taxon>Fungi incertae sedis</taxon>
        <taxon>Chytridiomycota</taxon>
        <taxon>Chytridiomycota incertae sedis</taxon>
        <taxon>Chytridiomycetes</taxon>
        <taxon>Chytridiales</taxon>
        <taxon>Chytriomycetaceae</taxon>
        <taxon>Chytriomyces</taxon>
    </lineage>
</organism>
<dbReference type="InterPro" id="IPR027417">
    <property type="entry name" value="P-loop_NTPase"/>
</dbReference>
<dbReference type="Pfam" id="PF00005">
    <property type="entry name" value="ABC_tran"/>
    <property type="match status" value="2"/>
</dbReference>
<evidence type="ECO:0000313" key="13">
    <source>
        <dbReference type="Proteomes" id="UP000320333"/>
    </source>
</evidence>
<feature type="transmembrane region" description="Helical" evidence="9">
    <location>
        <begin position="882"/>
        <end position="902"/>
    </location>
</feature>
<feature type="domain" description="ABC transmembrane type-1" evidence="11">
    <location>
        <begin position="753"/>
        <end position="1023"/>
    </location>
</feature>
<dbReference type="SMART" id="SM00382">
    <property type="entry name" value="AAA"/>
    <property type="match status" value="2"/>
</dbReference>
<dbReference type="InterPro" id="IPR050173">
    <property type="entry name" value="ABC_transporter_C-like"/>
</dbReference>
<dbReference type="Proteomes" id="UP000320333">
    <property type="component" value="Unassembled WGS sequence"/>
</dbReference>
<dbReference type="FunFam" id="1.20.1560.10:FF:000013">
    <property type="entry name" value="ABC transporter C family member 2"/>
    <property type="match status" value="1"/>
</dbReference>
<feature type="transmembrane region" description="Helical" evidence="9">
    <location>
        <begin position="247"/>
        <end position="269"/>
    </location>
</feature>
<comment type="subcellular location">
    <subcellularLocation>
        <location evidence="1">Vacuole membrane</location>
        <topology evidence="1">Multi-pass membrane protein</topology>
    </subcellularLocation>
</comment>
<dbReference type="InterPro" id="IPR003593">
    <property type="entry name" value="AAA+_ATPase"/>
</dbReference>
<proteinExistence type="predicted"/>
<gene>
    <name evidence="12" type="ORF">CcCBS67573_g00596</name>
</gene>
<dbReference type="PANTHER" id="PTHR24223">
    <property type="entry name" value="ATP-BINDING CASSETTE SUB-FAMILY C"/>
    <property type="match status" value="1"/>
</dbReference>
<dbReference type="GO" id="GO:0016887">
    <property type="term" value="F:ATP hydrolysis activity"/>
    <property type="evidence" value="ECO:0007669"/>
    <property type="project" value="InterPro"/>
</dbReference>
<feature type="domain" description="ABC transporter" evidence="10">
    <location>
        <begin position="1061"/>
        <end position="1296"/>
    </location>
</feature>
<dbReference type="FunFam" id="3.40.50.300:FF:000630">
    <property type="entry name" value="ATP-binding cassette (ABC) transporter, putative"/>
    <property type="match status" value="1"/>
</dbReference>
<evidence type="ECO:0000256" key="5">
    <source>
        <dbReference type="ARBA" id="ARBA00022741"/>
    </source>
</evidence>
<evidence type="ECO:0000313" key="12">
    <source>
        <dbReference type="EMBL" id="TPX78156.1"/>
    </source>
</evidence>
<name>A0A507FSH6_9FUNG</name>
<feature type="domain" description="ABC transmembrane type-1" evidence="11">
    <location>
        <begin position="113"/>
        <end position="392"/>
    </location>
</feature>
<keyword evidence="8 9" id="KW-0472">Membrane</keyword>
<dbReference type="GO" id="GO:0000329">
    <property type="term" value="C:fungal-type vacuole membrane"/>
    <property type="evidence" value="ECO:0007669"/>
    <property type="project" value="UniProtKB-ARBA"/>
</dbReference>
<feature type="transmembrane region" description="Helical" evidence="9">
    <location>
        <begin position="366"/>
        <end position="391"/>
    </location>
</feature>
<keyword evidence="6" id="KW-0067">ATP-binding</keyword>
<dbReference type="Gene3D" id="1.20.1560.10">
    <property type="entry name" value="ABC transporter type 1, transmembrane domain"/>
    <property type="match status" value="2"/>
</dbReference>
<feature type="transmembrane region" description="Helical" evidence="9">
    <location>
        <begin position="746"/>
        <end position="767"/>
    </location>
</feature>
<evidence type="ECO:0000256" key="2">
    <source>
        <dbReference type="ARBA" id="ARBA00022448"/>
    </source>
</evidence>
<keyword evidence="4" id="KW-0677">Repeat</keyword>
<sequence length="1318" mass="143099">MSVKVANKDESPAQSLTTVSGSSLSVVEGVSQIRWNVLSFATVTWLNPLLRLGYKRPLVAEDLPDLQETEQARFSAHWLDDYMLQAGADSAGPKVSLLNAVLPHVLGIIGADAVCQLLATGLTICTSLMIEQFLLWITGQKDRVFVDNGYVLAILMVCMQVAVSLSRNVSASLVMVLTVRVKAALSSAIYRKSLVLSSRVRQEYPPGKINSLIGTDAASLLGFIDAVNKMWSMPIQIVLSLYFVSRLLGPATAVAAGVFLGIMAISAAASPRMGAFFKDYMGALDKRTAVLREFLYGVKVVKYHALEEHSRKKISAARSEQVKALYKIVFGFLVLISLMFVQASMTAPLTFIAYGAMGNKLKQETIYPALSFLTNIMGISGNLPQIIVAIMQAQTAYHRISKFLLAEEQKAEDAPEFVPFSDSQTVSIRVSNATFTWESAKGKSDAGSNQSKNAKASNVATADGTEMSLLDADVFKLRGINLSIKRGSLVAVIGATGSGKSSLLSAMSGGMRKMDGKASVYGSVAYCGQEPWILSGTIEDNITLFDSNALSEMEMAVEACSLGPDLSSFQHGIKTQIGEKGVNLSGGQKARIALARGLVRDADVFILDDPLSALDTRVAQSVFRNAILGRAHSRGKTVVLATHQLHVLTNVDHVIVMQDGRIAQSGAFSDLMKDPEGLLSSFMKDYSLDASSKVDGADANEEKKSASIDLKKNAENEKAVAEDRQMGAVTGSTYATYMRAIGYNWIALEFICFLLLVAGYVGQQITLAAWTTDTWQLRNPDRDYLNIYTATSVATTMFDLAGLFAILLLCVKASAYLHDNALSGLMNAPMSFFDAQPIGRILNRMTADVSSTDRATGMVFAQLISTLYPSVGIIVINCMSSWQIIPICLCLILTVLFIYRFFKGSYRELRRLVSIVASPMMAHISETMSGIPTLLAYKSEQVFTEKLVANLNKANGATFYYTHTMIWISLRLDVLSALITFSVMLFGVTGVMPAAYLGLALTQIISLSPLIQNVFVLAAALEANMVAVERLDYYARSLPQEKPRLLPRDGQLEEWPSVGAIEIKDLVLQYDARPDHNVINGISLSIKAGEKVGVVGRTGSGKSTLMDAFFRLLEASGGAIYIDGEDIANIGLKKLRSSIQMIPQSPTLFEGTMRSNIDALEKYQDEDIWYALECVGMKEYVSSLNEKLDSRVTEGGANLSAGQCQLLCLAKVLLDKSKILIMDEATSSVDTESDLRIQALMQTHFQSATVLCVAHRLNTIAAFDRVLVLENGKVAEFDAPHVLLNKDGSIFRDMVQTTGVANAAVIAEVARDHNLLGH</sequence>
<evidence type="ECO:0000259" key="10">
    <source>
        <dbReference type="PROSITE" id="PS50893"/>
    </source>
</evidence>
<evidence type="ECO:0000256" key="4">
    <source>
        <dbReference type="ARBA" id="ARBA00022737"/>
    </source>
</evidence>
<dbReference type="Gene3D" id="3.40.50.300">
    <property type="entry name" value="P-loop containing nucleotide triphosphate hydrolases"/>
    <property type="match status" value="2"/>
</dbReference>
<keyword evidence="5" id="KW-0547">Nucleotide-binding</keyword>
<dbReference type="PROSITE" id="PS00211">
    <property type="entry name" value="ABC_TRANSPORTER_1"/>
    <property type="match status" value="2"/>
</dbReference>
<reference evidence="12 13" key="1">
    <citation type="journal article" date="2019" name="Sci. Rep.">
        <title>Comparative genomics of chytrid fungi reveal insights into the obligate biotrophic and pathogenic lifestyle of Synchytrium endobioticum.</title>
        <authorList>
            <person name="van de Vossenberg B.T.L.H."/>
            <person name="Warris S."/>
            <person name="Nguyen H.D.T."/>
            <person name="van Gent-Pelzer M.P.E."/>
            <person name="Joly D.L."/>
            <person name="van de Geest H.C."/>
            <person name="Bonants P.J.M."/>
            <person name="Smith D.S."/>
            <person name="Levesque C.A."/>
            <person name="van der Lee T.A.J."/>
        </authorList>
    </citation>
    <scope>NUCLEOTIDE SEQUENCE [LARGE SCALE GENOMIC DNA]</scope>
    <source>
        <strain evidence="12 13">CBS 675.73</strain>
    </source>
</reference>
<dbReference type="GO" id="GO:0005524">
    <property type="term" value="F:ATP binding"/>
    <property type="evidence" value="ECO:0007669"/>
    <property type="project" value="UniProtKB-KW"/>
</dbReference>
<dbReference type="FunFam" id="3.40.50.300:FF:000997">
    <property type="entry name" value="Multidrug resistance-associated protein 1"/>
    <property type="match status" value="1"/>
</dbReference>
<evidence type="ECO:0000259" key="11">
    <source>
        <dbReference type="PROSITE" id="PS50929"/>
    </source>
</evidence>
<evidence type="ECO:0008006" key="14">
    <source>
        <dbReference type="Google" id="ProtNLM"/>
    </source>
</evidence>
<keyword evidence="13" id="KW-1185">Reference proteome</keyword>
<evidence type="ECO:0000256" key="6">
    <source>
        <dbReference type="ARBA" id="ARBA00022840"/>
    </source>
</evidence>
<keyword evidence="2" id="KW-0813">Transport</keyword>
<dbReference type="InterPro" id="IPR036640">
    <property type="entry name" value="ABC1_TM_sf"/>
</dbReference>
<evidence type="ECO:0000256" key="8">
    <source>
        <dbReference type="ARBA" id="ARBA00023136"/>
    </source>
</evidence>
<evidence type="ECO:0000256" key="9">
    <source>
        <dbReference type="SAM" id="Phobius"/>
    </source>
</evidence>
<protein>
    <recommendedName>
        <fullName evidence="14">P-loop containing nucleoside triphosphate hydrolase protein</fullName>
    </recommendedName>
</protein>
<evidence type="ECO:0000256" key="3">
    <source>
        <dbReference type="ARBA" id="ARBA00022692"/>
    </source>
</evidence>
<dbReference type="OrthoDB" id="6500128at2759"/>
<keyword evidence="3 9" id="KW-0812">Transmembrane</keyword>
<dbReference type="STRING" id="246404.A0A507FSH6"/>
<feature type="transmembrane region" description="Helical" evidence="9">
    <location>
        <begin position="787"/>
        <end position="811"/>
    </location>
</feature>
<feature type="transmembrane region" description="Helical" evidence="9">
    <location>
        <begin position="974"/>
        <end position="998"/>
    </location>
</feature>
<comment type="caution">
    <text evidence="12">The sequence shown here is derived from an EMBL/GenBank/DDBJ whole genome shotgun (WGS) entry which is preliminary data.</text>
</comment>
<keyword evidence="7 9" id="KW-1133">Transmembrane helix</keyword>
<dbReference type="SUPFAM" id="SSF52540">
    <property type="entry name" value="P-loop containing nucleoside triphosphate hydrolases"/>
    <property type="match status" value="2"/>
</dbReference>
<evidence type="ECO:0000256" key="7">
    <source>
        <dbReference type="ARBA" id="ARBA00022989"/>
    </source>
</evidence>
<dbReference type="PROSITE" id="PS50929">
    <property type="entry name" value="ABC_TM1F"/>
    <property type="match status" value="2"/>
</dbReference>
<dbReference type="InterPro" id="IPR017871">
    <property type="entry name" value="ABC_transporter-like_CS"/>
</dbReference>
<dbReference type="CDD" id="cd18579">
    <property type="entry name" value="ABC_6TM_ABCC_D1"/>
    <property type="match status" value="1"/>
</dbReference>
<dbReference type="CDD" id="cd03244">
    <property type="entry name" value="ABCC_MRP_domain2"/>
    <property type="match status" value="1"/>
</dbReference>
<dbReference type="SUPFAM" id="SSF90123">
    <property type="entry name" value="ABC transporter transmembrane region"/>
    <property type="match status" value="2"/>
</dbReference>
<dbReference type="InterPro" id="IPR003439">
    <property type="entry name" value="ABC_transporter-like_ATP-bd"/>
</dbReference>